<dbReference type="OrthoDB" id="10561200at2759"/>
<dbReference type="Proteomes" id="UP000299102">
    <property type="component" value="Unassembled WGS sequence"/>
</dbReference>
<reference evidence="2 3" key="1">
    <citation type="journal article" date="2019" name="Commun. Biol.">
        <title>The bagworm genome reveals a unique fibroin gene that provides high tensile strength.</title>
        <authorList>
            <person name="Kono N."/>
            <person name="Nakamura H."/>
            <person name="Ohtoshi R."/>
            <person name="Tomita M."/>
            <person name="Numata K."/>
            <person name="Arakawa K."/>
        </authorList>
    </citation>
    <scope>NUCLEOTIDE SEQUENCE [LARGE SCALE GENOMIC DNA]</scope>
</reference>
<evidence type="ECO:0000313" key="2">
    <source>
        <dbReference type="EMBL" id="GBP03726.1"/>
    </source>
</evidence>
<name>A0A4C1SP91_EUMVA</name>
<accession>A0A4C1SP91</accession>
<proteinExistence type="predicted"/>
<dbReference type="AlphaFoldDB" id="A0A4C1SP91"/>
<dbReference type="EMBL" id="BGZK01000011">
    <property type="protein sequence ID" value="GBP03726.1"/>
    <property type="molecule type" value="Genomic_DNA"/>
</dbReference>
<keyword evidence="3" id="KW-1185">Reference proteome</keyword>
<feature type="region of interest" description="Disordered" evidence="1">
    <location>
        <begin position="99"/>
        <end position="123"/>
    </location>
</feature>
<gene>
    <name evidence="2" type="ORF">EVAR_2455_1</name>
</gene>
<comment type="caution">
    <text evidence="2">The sequence shown here is derived from an EMBL/GenBank/DDBJ whole genome shotgun (WGS) entry which is preliminary data.</text>
</comment>
<organism evidence="2 3">
    <name type="scientific">Eumeta variegata</name>
    <name type="common">Bagworm moth</name>
    <name type="synonym">Eumeta japonica</name>
    <dbReference type="NCBI Taxonomy" id="151549"/>
    <lineage>
        <taxon>Eukaryota</taxon>
        <taxon>Metazoa</taxon>
        <taxon>Ecdysozoa</taxon>
        <taxon>Arthropoda</taxon>
        <taxon>Hexapoda</taxon>
        <taxon>Insecta</taxon>
        <taxon>Pterygota</taxon>
        <taxon>Neoptera</taxon>
        <taxon>Endopterygota</taxon>
        <taxon>Lepidoptera</taxon>
        <taxon>Glossata</taxon>
        <taxon>Ditrysia</taxon>
        <taxon>Tineoidea</taxon>
        <taxon>Psychidae</taxon>
        <taxon>Oiketicinae</taxon>
        <taxon>Eumeta</taxon>
    </lineage>
</organism>
<sequence length="123" mass="13254">MPIAEVSHSKICFSRLNQRRITPAAKKKYIVRRRARGAGRGAREAGAGCPAEIAFQSLGLWTCKEVITFRGDSGGSGDTACVRVLFICDIPFSRFINAKRSGSPRRPGPVCRPAREAYTGAGG</sequence>
<evidence type="ECO:0000256" key="1">
    <source>
        <dbReference type="SAM" id="MobiDB-lite"/>
    </source>
</evidence>
<evidence type="ECO:0000313" key="3">
    <source>
        <dbReference type="Proteomes" id="UP000299102"/>
    </source>
</evidence>
<protein>
    <submittedName>
        <fullName evidence="2">Uncharacterized protein</fullName>
    </submittedName>
</protein>